<evidence type="ECO:0000256" key="1">
    <source>
        <dbReference type="SAM" id="SignalP"/>
    </source>
</evidence>
<sequence length="104" mass="10838">MSSRCILSVSLRILLSSSSSMSSLLTLTAISASNLVLSKASCSSSSLSLRSSSCSSFSLMICSPSTCLSRNSCHSSRQFLLVLSFPCSMVSSPDETEGSAPARL</sequence>
<evidence type="ECO:0000313" key="2">
    <source>
        <dbReference type="EMBL" id="MXU88928.1"/>
    </source>
</evidence>
<feature type="signal peptide" evidence="1">
    <location>
        <begin position="1"/>
        <end position="20"/>
    </location>
</feature>
<keyword evidence="1" id="KW-0732">Signal</keyword>
<organism evidence="2">
    <name type="scientific">Ixodes ricinus</name>
    <name type="common">Common tick</name>
    <name type="synonym">Acarus ricinus</name>
    <dbReference type="NCBI Taxonomy" id="34613"/>
    <lineage>
        <taxon>Eukaryota</taxon>
        <taxon>Metazoa</taxon>
        <taxon>Ecdysozoa</taxon>
        <taxon>Arthropoda</taxon>
        <taxon>Chelicerata</taxon>
        <taxon>Arachnida</taxon>
        <taxon>Acari</taxon>
        <taxon>Parasitiformes</taxon>
        <taxon>Ixodida</taxon>
        <taxon>Ixodoidea</taxon>
        <taxon>Ixodidae</taxon>
        <taxon>Ixodinae</taxon>
        <taxon>Ixodes</taxon>
    </lineage>
</organism>
<reference evidence="2" key="1">
    <citation type="submission" date="2019-12" db="EMBL/GenBank/DDBJ databases">
        <title>An insight into the sialome of adult female Ixodes ricinus ticks feeding for 6 days.</title>
        <authorList>
            <person name="Perner J."/>
            <person name="Ribeiro J.M.C."/>
        </authorList>
    </citation>
    <scope>NUCLEOTIDE SEQUENCE</scope>
    <source>
        <strain evidence="2">Semi-engorged</strain>
        <tissue evidence="2">Salivary glands</tissue>
    </source>
</reference>
<feature type="chain" id="PRO_5025583737" evidence="1">
    <location>
        <begin position="21"/>
        <end position="104"/>
    </location>
</feature>
<name>A0A6B0UB88_IXORI</name>
<dbReference type="EMBL" id="GIFC01006845">
    <property type="protein sequence ID" value="MXU88928.1"/>
    <property type="molecule type" value="Transcribed_RNA"/>
</dbReference>
<proteinExistence type="predicted"/>
<accession>A0A6B0UB88</accession>
<protein>
    <submittedName>
        <fullName evidence="2">Putative secreted protein</fullName>
    </submittedName>
</protein>
<dbReference type="AlphaFoldDB" id="A0A6B0UB88"/>